<evidence type="ECO:0000313" key="13">
    <source>
        <dbReference type="Proteomes" id="UP000008866"/>
    </source>
</evidence>
<protein>
    <recommendedName>
        <fullName evidence="11">Cytochrome b-c1 complex subunit 8</fullName>
    </recommendedName>
    <alternativeName>
        <fullName evidence="11">Complex III subunit 8</fullName>
    </alternativeName>
</protein>
<dbReference type="PANTHER" id="PTHR12119">
    <property type="entry name" value="UBIQUINOL-CYTOCHROME C REDUCTASE COMPLEX UBIQUINONE-BINDING PROTEIN QP-C"/>
    <property type="match status" value="1"/>
</dbReference>
<dbReference type="GO" id="GO:0005743">
    <property type="term" value="C:mitochondrial inner membrane"/>
    <property type="evidence" value="ECO:0007669"/>
    <property type="project" value="UniProtKB-SubCell"/>
</dbReference>
<dbReference type="InterPro" id="IPR004205">
    <property type="entry name" value="Cyt_bc1_su8"/>
</dbReference>
<comment type="function">
    <text evidence="11">Component of the ubiquinol-cytochrome c oxidoreductase, a multisubunit transmembrane complex that is part of the mitochondrial electron transport chain which drives oxidative phosphorylation. The complex plays an important role in the uptake of multiple carbon sources present in different host niches.</text>
</comment>
<comment type="caution">
    <text evidence="12">The sequence shown here is derived from an EMBL/GenBank/DDBJ whole genome shotgun (WGS) entry which is preliminary data.</text>
</comment>
<evidence type="ECO:0000256" key="7">
    <source>
        <dbReference type="ARBA" id="ARBA00022982"/>
    </source>
</evidence>
<keyword evidence="8" id="KW-1133">Transmembrane helix</keyword>
<dbReference type="SUPFAM" id="SSF81508">
    <property type="entry name" value="Ubiquinone-binding protein QP-C of cytochrome bc1 complex (Ubiquinol-cytochrome c reductase)"/>
    <property type="match status" value="1"/>
</dbReference>
<evidence type="ECO:0000256" key="3">
    <source>
        <dbReference type="ARBA" id="ARBA00022448"/>
    </source>
</evidence>
<evidence type="ECO:0000256" key="2">
    <source>
        <dbReference type="ARBA" id="ARBA00007668"/>
    </source>
</evidence>
<dbReference type="GO" id="GO:0006122">
    <property type="term" value="P:mitochondrial electron transport, ubiquinol to cytochrome c"/>
    <property type="evidence" value="ECO:0007669"/>
    <property type="project" value="UniProtKB-UniRule"/>
</dbReference>
<dbReference type="HOGENOM" id="CLU_156007_0_1_1"/>
<keyword evidence="4 11" id="KW-0679">Respiratory chain</keyword>
<keyword evidence="13" id="KW-1185">Reference proteome</keyword>
<dbReference type="Gene3D" id="1.20.5.210">
    <property type="entry name" value="Cytochrome b-c1 complex subunit 8"/>
    <property type="match status" value="1"/>
</dbReference>
<keyword evidence="3 11" id="KW-0813">Transport</keyword>
<dbReference type="Proteomes" id="UP000008866">
    <property type="component" value="Unassembled WGS sequence"/>
</dbReference>
<gene>
    <name evidence="12" type="ORF">ARB_01755</name>
</gene>
<keyword evidence="10" id="KW-0472">Membrane</keyword>
<name>D4AZY5_ARTBC</name>
<comment type="similarity">
    <text evidence="2 11">Belongs to the UQCRQ/QCR8 family.</text>
</comment>
<evidence type="ECO:0000256" key="6">
    <source>
        <dbReference type="ARBA" id="ARBA00022792"/>
    </source>
</evidence>
<dbReference type="OMA" id="VFCRTSG"/>
<evidence type="ECO:0000256" key="4">
    <source>
        <dbReference type="ARBA" id="ARBA00022660"/>
    </source>
</evidence>
<dbReference type="AlphaFoldDB" id="D4AZY5"/>
<sequence>MPCDFTRYRPIALLDTQAANVFCRTSGVPTPMKGITTYSLSQNRQRPAAGMLYNAFFNTYRRAKAQVLYVLPPFIAAYALMDWATKKLWVFVYQVSDANDEYRNEYLMSKPGRLAHGGDEE</sequence>
<evidence type="ECO:0000256" key="10">
    <source>
        <dbReference type="ARBA" id="ARBA00023136"/>
    </source>
</evidence>
<dbReference type="EMBL" id="ABSU01000022">
    <property type="protein sequence ID" value="EFE31360.1"/>
    <property type="molecule type" value="Genomic_DNA"/>
</dbReference>
<evidence type="ECO:0000256" key="9">
    <source>
        <dbReference type="ARBA" id="ARBA00023128"/>
    </source>
</evidence>
<evidence type="ECO:0000256" key="1">
    <source>
        <dbReference type="ARBA" id="ARBA00004434"/>
    </source>
</evidence>
<evidence type="ECO:0000256" key="5">
    <source>
        <dbReference type="ARBA" id="ARBA00022692"/>
    </source>
</evidence>
<proteinExistence type="inferred from homology"/>
<dbReference type="STRING" id="663331.D4AZY5"/>
<evidence type="ECO:0000313" key="12">
    <source>
        <dbReference type="EMBL" id="EFE31360.1"/>
    </source>
</evidence>
<dbReference type="eggNOG" id="KOG4116">
    <property type="taxonomic scope" value="Eukaryota"/>
</dbReference>
<organism evidence="12 13">
    <name type="scientific">Arthroderma benhamiae (strain ATCC MYA-4681 / CBS 112371)</name>
    <name type="common">Trichophyton mentagrophytes</name>
    <dbReference type="NCBI Taxonomy" id="663331"/>
    <lineage>
        <taxon>Eukaryota</taxon>
        <taxon>Fungi</taxon>
        <taxon>Dikarya</taxon>
        <taxon>Ascomycota</taxon>
        <taxon>Pezizomycotina</taxon>
        <taxon>Eurotiomycetes</taxon>
        <taxon>Eurotiomycetidae</taxon>
        <taxon>Onygenales</taxon>
        <taxon>Arthrodermataceae</taxon>
        <taxon>Trichophyton</taxon>
    </lineage>
</organism>
<keyword evidence="9 11" id="KW-0496">Mitochondrion</keyword>
<dbReference type="GO" id="GO:0045275">
    <property type="term" value="C:respiratory chain complex III"/>
    <property type="evidence" value="ECO:0007669"/>
    <property type="project" value="UniProtKB-UniRule"/>
</dbReference>
<evidence type="ECO:0000256" key="8">
    <source>
        <dbReference type="ARBA" id="ARBA00022989"/>
    </source>
</evidence>
<evidence type="ECO:0000256" key="11">
    <source>
        <dbReference type="RuleBase" id="RU368118"/>
    </source>
</evidence>
<keyword evidence="7 11" id="KW-0249">Electron transport</keyword>
<dbReference type="PANTHER" id="PTHR12119:SF2">
    <property type="entry name" value="CYTOCHROME B-C1 COMPLEX SUBUNIT 8"/>
    <property type="match status" value="1"/>
</dbReference>
<comment type="subunit">
    <text evidence="11">Component of the ubiquinol-cytochrome c oxidoreductase (cytochrome b-c1 complex, complex III, CIII), a multisubunit enzyme composed of 3 respiratory subunits cytochrome b, cytochrome c1 and Rieske protein, 2 core protein subunits, and additional low-molecular weight protein subunits. The complex exists as an obligatory dimer and forms supercomplexes (SCs) in the inner mitochondrial membrane with cytochrome c oxidase (complex IV, CIV).</text>
</comment>
<dbReference type="InterPro" id="IPR036642">
    <property type="entry name" value="Cyt_bc1_su8_sf"/>
</dbReference>
<dbReference type="KEGG" id="abe:ARB_01755"/>
<dbReference type="Pfam" id="PF02939">
    <property type="entry name" value="UcrQ"/>
    <property type="match status" value="1"/>
</dbReference>
<accession>D4AZY5</accession>
<dbReference type="RefSeq" id="XP_003012000.1">
    <property type="nucleotide sequence ID" value="XM_003011954.1"/>
</dbReference>
<comment type="subcellular location">
    <subcellularLocation>
        <location evidence="1 11">Mitochondrion inner membrane</location>
        <topology evidence="1 11">Single-pass membrane protein</topology>
    </subcellularLocation>
</comment>
<keyword evidence="6 11" id="KW-0999">Mitochondrion inner membrane</keyword>
<keyword evidence="5" id="KW-0812">Transmembrane</keyword>
<reference evidence="13" key="1">
    <citation type="journal article" date="2011" name="Genome Biol.">
        <title>Comparative and functional genomics provide insights into the pathogenicity of dermatophytic fungi.</title>
        <authorList>
            <person name="Burmester A."/>
            <person name="Shelest E."/>
            <person name="Gloeckner G."/>
            <person name="Heddergott C."/>
            <person name="Schindler S."/>
            <person name="Staib P."/>
            <person name="Heidel A."/>
            <person name="Felder M."/>
            <person name="Petzold A."/>
            <person name="Szafranski K."/>
            <person name="Feuermann M."/>
            <person name="Pedruzzi I."/>
            <person name="Priebe S."/>
            <person name="Groth M."/>
            <person name="Winkler R."/>
            <person name="Li W."/>
            <person name="Kniemeyer O."/>
            <person name="Schroeckh V."/>
            <person name="Hertweck C."/>
            <person name="Hube B."/>
            <person name="White T.C."/>
            <person name="Platzer M."/>
            <person name="Guthke R."/>
            <person name="Heitman J."/>
            <person name="Woestemeyer J."/>
            <person name="Zipfel P.F."/>
            <person name="Monod M."/>
            <person name="Brakhage A.A."/>
        </authorList>
    </citation>
    <scope>NUCLEOTIDE SEQUENCE [LARGE SCALE GENOMIC DNA]</scope>
    <source>
        <strain evidence="13">ATCC MYA-4681 / CBS 112371</strain>
    </source>
</reference>
<dbReference type="GeneID" id="9519324"/>